<protein>
    <submittedName>
        <fullName evidence="7">Electron transport protein SCO1/SenC</fullName>
    </submittedName>
</protein>
<name>A0A0A6P107_9GAMM</name>
<dbReference type="GO" id="GO:0046872">
    <property type="term" value="F:metal ion binding"/>
    <property type="evidence" value="ECO:0007669"/>
    <property type="project" value="UniProtKB-KW"/>
</dbReference>
<sequence length="216" mass="23858">MKLKSITEFLLGLGIGAIVFGAVWLALEFRYAPEPPGLPLSINTTAATVLSEPMTVPSFKLTDQHGQPFTEKNLQGQWTFLFFGYTYCPDICPMTLAILNQVAQQLRDTAVHPKVIFISVDPARDTTERLGQYVSYFNPAFLGVTGLEEELQTLTSPLGIAYRRSNESSENYLIDHSASILLINPQAQLQALISPPHDATAIAEDYQKILDVLGRT</sequence>
<keyword evidence="4" id="KW-1015">Disulfide bond</keyword>
<dbReference type="AlphaFoldDB" id="A0A0A6P107"/>
<keyword evidence="5" id="KW-1133">Transmembrane helix</keyword>
<evidence type="ECO:0000256" key="5">
    <source>
        <dbReference type="SAM" id="Phobius"/>
    </source>
</evidence>
<evidence type="ECO:0000313" key="8">
    <source>
        <dbReference type="Proteomes" id="UP000076962"/>
    </source>
</evidence>
<dbReference type="PROSITE" id="PS51352">
    <property type="entry name" value="THIOREDOXIN_2"/>
    <property type="match status" value="1"/>
</dbReference>
<gene>
    <name evidence="7" type="ORF">THIOM_004358</name>
</gene>
<dbReference type="EMBL" id="LUTY01002595">
    <property type="protein sequence ID" value="OAD19965.1"/>
    <property type="molecule type" value="Genomic_DNA"/>
</dbReference>
<evidence type="ECO:0000256" key="3">
    <source>
        <dbReference type="PIRSR" id="PIRSR603782-1"/>
    </source>
</evidence>
<dbReference type="CDD" id="cd02968">
    <property type="entry name" value="SCO"/>
    <property type="match status" value="1"/>
</dbReference>
<evidence type="ECO:0000256" key="2">
    <source>
        <dbReference type="ARBA" id="ARBA00023008"/>
    </source>
</evidence>
<dbReference type="PATRIC" id="fig|1003181.4.peg.5698"/>
<comment type="caution">
    <text evidence="7">The sequence shown here is derived from an EMBL/GenBank/DDBJ whole genome shotgun (WGS) entry which is preliminary data.</text>
</comment>
<keyword evidence="5" id="KW-0472">Membrane</keyword>
<keyword evidence="8" id="KW-1185">Reference proteome</keyword>
<feature type="domain" description="Thioredoxin" evidence="6">
    <location>
        <begin position="50"/>
        <end position="215"/>
    </location>
</feature>
<reference evidence="7 8" key="1">
    <citation type="submission" date="2016-05" db="EMBL/GenBank/DDBJ databases">
        <title>Single-cell genome of chain-forming Candidatus Thiomargarita nelsonii and comparison to other large sulfur-oxidizing bacteria.</title>
        <authorList>
            <person name="Winkel M."/>
            <person name="Salman V."/>
            <person name="Woyke T."/>
            <person name="Schulz-Vogt H."/>
            <person name="Richter M."/>
            <person name="Flood B."/>
            <person name="Bailey J."/>
            <person name="Amann R."/>
            <person name="Mussmann M."/>
        </authorList>
    </citation>
    <scope>NUCLEOTIDE SEQUENCE [LARGE SCALE GENOMIC DNA]</scope>
    <source>
        <strain evidence="7 8">THI036</strain>
    </source>
</reference>
<keyword evidence="5" id="KW-0812">Transmembrane</keyword>
<feature type="transmembrane region" description="Helical" evidence="5">
    <location>
        <begin position="9"/>
        <end position="27"/>
    </location>
</feature>
<comment type="similarity">
    <text evidence="1">Belongs to the SCO1/2 family.</text>
</comment>
<evidence type="ECO:0000313" key="7">
    <source>
        <dbReference type="EMBL" id="OAD19965.1"/>
    </source>
</evidence>
<feature type="disulfide bond" description="Redox-active" evidence="4">
    <location>
        <begin position="88"/>
        <end position="92"/>
    </location>
</feature>
<dbReference type="Pfam" id="PF02630">
    <property type="entry name" value="SCO1-SenC"/>
    <property type="match status" value="1"/>
</dbReference>
<dbReference type="PANTHER" id="PTHR12151">
    <property type="entry name" value="ELECTRON TRANSPORT PROTIN SCO1/SENC FAMILY MEMBER"/>
    <property type="match status" value="1"/>
</dbReference>
<dbReference type="SUPFAM" id="SSF52833">
    <property type="entry name" value="Thioredoxin-like"/>
    <property type="match status" value="1"/>
</dbReference>
<accession>A0A0A6P107</accession>
<feature type="binding site" evidence="3">
    <location>
        <position position="176"/>
    </location>
    <ligand>
        <name>Cu cation</name>
        <dbReference type="ChEBI" id="CHEBI:23378"/>
    </ligand>
</feature>
<feature type="binding site" evidence="3">
    <location>
        <position position="92"/>
    </location>
    <ligand>
        <name>Cu cation</name>
        <dbReference type="ChEBI" id="CHEBI:23378"/>
    </ligand>
</feature>
<dbReference type="InterPro" id="IPR003782">
    <property type="entry name" value="SCO1/SenC"/>
</dbReference>
<dbReference type="PANTHER" id="PTHR12151:SF25">
    <property type="entry name" value="LINALOOL DEHYDRATASE_ISOMERASE DOMAIN-CONTAINING PROTEIN"/>
    <property type="match status" value="1"/>
</dbReference>
<feature type="binding site" evidence="3">
    <location>
        <position position="88"/>
    </location>
    <ligand>
        <name>Cu cation</name>
        <dbReference type="ChEBI" id="CHEBI:23378"/>
    </ligand>
</feature>
<dbReference type="Proteomes" id="UP000076962">
    <property type="component" value="Unassembled WGS sequence"/>
</dbReference>
<keyword evidence="3" id="KW-0479">Metal-binding</keyword>
<dbReference type="InterPro" id="IPR013766">
    <property type="entry name" value="Thioredoxin_domain"/>
</dbReference>
<proteinExistence type="inferred from homology"/>
<dbReference type="Gene3D" id="3.40.30.10">
    <property type="entry name" value="Glutaredoxin"/>
    <property type="match status" value="1"/>
</dbReference>
<evidence type="ECO:0000259" key="6">
    <source>
        <dbReference type="PROSITE" id="PS51352"/>
    </source>
</evidence>
<evidence type="ECO:0000256" key="4">
    <source>
        <dbReference type="PIRSR" id="PIRSR603782-2"/>
    </source>
</evidence>
<evidence type="ECO:0000256" key="1">
    <source>
        <dbReference type="ARBA" id="ARBA00010996"/>
    </source>
</evidence>
<keyword evidence="2 3" id="KW-0186">Copper</keyword>
<organism evidence="7 8">
    <name type="scientific">Candidatus Thiomargarita nelsonii</name>
    <dbReference type="NCBI Taxonomy" id="1003181"/>
    <lineage>
        <taxon>Bacteria</taxon>
        <taxon>Pseudomonadati</taxon>
        <taxon>Pseudomonadota</taxon>
        <taxon>Gammaproteobacteria</taxon>
        <taxon>Thiotrichales</taxon>
        <taxon>Thiotrichaceae</taxon>
        <taxon>Thiomargarita</taxon>
    </lineage>
</organism>
<dbReference type="InterPro" id="IPR036249">
    <property type="entry name" value="Thioredoxin-like_sf"/>
</dbReference>
<dbReference type="FunFam" id="3.40.30.10:FF:000013">
    <property type="entry name" value="Blast:Protein SCO1 homolog, mitochondrial"/>
    <property type="match status" value="1"/>
</dbReference>